<evidence type="ECO:0000256" key="1">
    <source>
        <dbReference type="ARBA" id="ARBA00008520"/>
    </source>
</evidence>
<evidence type="ECO:0000256" key="3">
    <source>
        <dbReference type="ARBA" id="ARBA00022729"/>
    </source>
</evidence>
<dbReference type="PANTHER" id="PTHR30061">
    <property type="entry name" value="MALTOSE-BINDING PERIPLASMIC PROTEIN"/>
    <property type="match status" value="1"/>
</dbReference>
<keyword evidence="6" id="KW-1185">Reference proteome</keyword>
<dbReference type="EMBL" id="FXBJ01000002">
    <property type="protein sequence ID" value="SMH28324.1"/>
    <property type="molecule type" value="Genomic_DNA"/>
</dbReference>
<name>A0A1X7MU19_9LACT</name>
<organism evidence="5 6">
    <name type="scientific">Carnobacterium iners</name>
    <dbReference type="NCBI Taxonomy" id="1073423"/>
    <lineage>
        <taxon>Bacteria</taxon>
        <taxon>Bacillati</taxon>
        <taxon>Bacillota</taxon>
        <taxon>Bacilli</taxon>
        <taxon>Lactobacillales</taxon>
        <taxon>Carnobacteriaceae</taxon>
        <taxon>Carnobacterium</taxon>
    </lineage>
</organism>
<feature type="signal peptide" evidence="4">
    <location>
        <begin position="1"/>
        <end position="21"/>
    </location>
</feature>
<dbReference type="Proteomes" id="UP000193435">
    <property type="component" value="Unassembled WGS sequence"/>
</dbReference>
<dbReference type="OrthoDB" id="9782846at2"/>
<evidence type="ECO:0000313" key="6">
    <source>
        <dbReference type="Proteomes" id="UP000193435"/>
    </source>
</evidence>
<dbReference type="STRING" id="1073423.SAMN04488700_0888"/>
<evidence type="ECO:0000313" key="5">
    <source>
        <dbReference type="EMBL" id="SMH28324.1"/>
    </source>
</evidence>
<proteinExistence type="inferred from homology"/>
<evidence type="ECO:0000256" key="4">
    <source>
        <dbReference type="SAM" id="SignalP"/>
    </source>
</evidence>
<dbReference type="PROSITE" id="PS51257">
    <property type="entry name" value="PROKAR_LIPOPROTEIN"/>
    <property type="match status" value="1"/>
</dbReference>
<dbReference type="SUPFAM" id="SSF53850">
    <property type="entry name" value="Periplasmic binding protein-like II"/>
    <property type="match status" value="1"/>
</dbReference>
<dbReference type="PANTHER" id="PTHR30061:SF50">
    <property type="entry name" value="MALTOSE_MALTODEXTRIN-BINDING PERIPLASMIC PROTEIN"/>
    <property type="match status" value="1"/>
</dbReference>
<evidence type="ECO:0000256" key="2">
    <source>
        <dbReference type="ARBA" id="ARBA00022448"/>
    </source>
</evidence>
<dbReference type="AlphaFoldDB" id="A0A1X7MU19"/>
<feature type="chain" id="PRO_5038601300" evidence="4">
    <location>
        <begin position="22"/>
        <end position="426"/>
    </location>
</feature>
<gene>
    <name evidence="5" type="ORF">SAMN04488700_0888</name>
</gene>
<dbReference type="GO" id="GO:1901982">
    <property type="term" value="F:maltose binding"/>
    <property type="evidence" value="ECO:0007669"/>
    <property type="project" value="TreeGrafter"/>
</dbReference>
<dbReference type="InterPro" id="IPR006059">
    <property type="entry name" value="SBP"/>
</dbReference>
<dbReference type="GO" id="GO:0015768">
    <property type="term" value="P:maltose transport"/>
    <property type="evidence" value="ECO:0007669"/>
    <property type="project" value="TreeGrafter"/>
</dbReference>
<dbReference type="Gene3D" id="3.40.190.10">
    <property type="entry name" value="Periplasmic binding protein-like II"/>
    <property type="match status" value="1"/>
</dbReference>
<reference evidence="5 6" key="1">
    <citation type="submission" date="2017-04" db="EMBL/GenBank/DDBJ databases">
        <authorList>
            <person name="Afonso C.L."/>
            <person name="Miller P.J."/>
            <person name="Scott M.A."/>
            <person name="Spackman E."/>
            <person name="Goraichik I."/>
            <person name="Dimitrov K.M."/>
            <person name="Suarez D.L."/>
            <person name="Swayne D.E."/>
        </authorList>
    </citation>
    <scope>NUCLEOTIDE SEQUENCE [LARGE SCALE GENOMIC DNA]</scope>
    <source>
        <strain evidence="5 6">LMG26642</strain>
    </source>
</reference>
<keyword evidence="2" id="KW-0813">Transport</keyword>
<dbReference type="GO" id="GO:0055052">
    <property type="term" value="C:ATP-binding cassette (ABC) transporter complex, substrate-binding subunit-containing"/>
    <property type="evidence" value="ECO:0007669"/>
    <property type="project" value="TreeGrafter"/>
</dbReference>
<sequence>MKKWKKIIGIGVTLSAALLMTACGGSGENETGSGDEKSDFTGDTLTVGVWGGNEAEEGSLDKMISLFEDETGSKIEKKVYTDYNTQIQADLAGKTAPDVFYVDSYMYPWFSQNETLADLKNSEFESDKFYESLTDSFTTDGKLQAIPKDMSTLALYLNTEIFEKAGVSLDEIPSSYEEYVKWLPEFQEKIDAAYGEGKVFAMSYNQDLARNYHLAAREDGMPINEDGTANLESEKVVENLTILKELVATKAVVTPEEIGAGWNGEAFGSGKIAIMDEGNWVYQTLKDEFPDIPFTVQKMPTYKDTEGSMMFSVGWGKYAGTEQSELADKWIQYATGVDGMKLWIEGTGTLPSRQDVAAKANITENADLKVHLEAWEYATIWQNGTTLDTINKAYQNFVTSALDGSETFKSAMEKADEQANADINPE</sequence>
<dbReference type="Pfam" id="PF13416">
    <property type="entry name" value="SBP_bac_8"/>
    <property type="match status" value="1"/>
</dbReference>
<dbReference type="GO" id="GO:0042956">
    <property type="term" value="P:maltodextrin transmembrane transport"/>
    <property type="evidence" value="ECO:0007669"/>
    <property type="project" value="TreeGrafter"/>
</dbReference>
<accession>A0A1X7MU19</accession>
<dbReference type="RefSeq" id="WP_085559112.1">
    <property type="nucleotide sequence ID" value="NZ_FOAH01000006.1"/>
</dbReference>
<comment type="similarity">
    <text evidence="1">Belongs to the bacterial solute-binding protein 1 family.</text>
</comment>
<keyword evidence="3 4" id="KW-0732">Signal</keyword>
<protein>
    <submittedName>
        <fullName evidence="5">Carbohydrate ABC transporter substrate-binding protein, CUT1 family</fullName>
    </submittedName>
</protein>